<keyword evidence="5" id="KW-1133">Transmembrane helix</keyword>
<dbReference type="Proteomes" id="UP001515500">
    <property type="component" value="Chromosome 15"/>
</dbReference>
<organism evidence="7 8">
    <name type="scientific">Dioscorea cayennensis subsp. rotundata</name>
    <name type="common">White Guinea yam</name>
    <name type="synonym">Dioscorea rotundata</name>
    <dbReference type="NCBI Taxonomy" id="55577"/>
    <lineage>
        <taxon>Eukaryota</taxon>
        <taxon>Viridiplantae</taxon>
        <taxon>Streptophyta</taxon>
        <taxon>Embryophyta</taxon>
        <taxon>Tracheophyta</taxon>
        <taxon>Spermatophyta</taxon>
        <taxon>Magnoliopsida</taxon>
        <taxon>Liliopsida</taxon>
        <taxon>Dioscoreales</taxon>
        <taxon>Dioscoreaceae</taxon>
        <taxon>Dioscorea</taxon>
    </lineage>
</organism>
<keyword evidence="1" id="KW-0479">Metal-binding</keyword>
<evidence type="ECO:0000259" key="6">
    <source>
        <dbReference type="PROSITE" id="PS50966"/>
    </source>
</evidence>
<feature type="domain" description="SWIM-type" evidence="6">
    <location>
        <begin position="478"/>
        <end position="510"/>
    </location>
</feature>
<keyword evidence="3" id="KW-0862">Zinc</keyword>
<reference evidence="8" key="1">
    <citation type="submission" date="2025-08" db="UniProtKB">
        <authorList>
            <consortium name="RefSeq"/>
        </authorList>
    </citation>
    <scope>IDENTIFICATION</scope>
</reference>
<proteinExistence type="predicted"/>
<keyword evidence="2 4" id="KW-0863">Zinc-finger</keyword>
<evidence type="ECO:0000256" key="1">
    <source>
        <dbReference type="ARBA" id="ARBA00022723"/>
    </source>
</evidence>
<evidence type="ECO:0000256" key="3">
    <source>
        <dbReference type="ARBA" id="ARBA00022833"/>
    </source>
</evidence>
<dbReference type="AlphaFoldDB" id="A0AB40CL48"/>
<dbReference type="PANTHER" id="PTHR31973:SF187">
    <property type="entry name" value="MUTATOR TRANSPOSASE MUDRA PROTEIN"/>
    <property type="match status" value="1"/>
</dbReference>
<dbReference type="InterPro" id="IPR006564">
    <property type="entry name" value="Znf_PMZ"/>
</dbReference>
<evidence type="ECO:0000313" key="7">
    <source>
        <dbReference type="Proteomes" id="UP001515500"/>
    </source>
</evidence>
<dbReference type="SMART" id="SM00575">
    <property type="entry name" value="ZnF_PMZ"/>
    <property type="match status" value="1"/>
</dbReference>
<dbReference type="InterPro" id="IPR007527">
    <property type="entry name" value="Znf_SWIM"/>
</dbReference>
<dbReference type="GO" id="GO:0008270">
    <property type="term" value="F:zinc ion binding"/>
    <property type="evidence" value="ECO:0007669"/>
    <property type="project" value="UniProtKB-KW"/>
</dbReference>
<dbReference type="Pfam" id="PF10551">
    <property type="entry name" value="MULE"/>
    <property type="match status" value="1"/>
</dbReference>
<evidence type="ECO:0000256" key="2">
    <source>
        <dbReference type="ARBA" id="ARBA00022771"/>
    </source>
</evidence>
<dbReference type="GeneID" id="120277771"/>
<dbReference type="PROSITE" id="PS50966">
    <property type="entry name" value="ZF_SWIM"/>
    <property type="match status" value="1"/>
</dbReference>
<evidence type="ECO:0000313" key="8">
    <source>
        <dbReference type="RefSeq" id="XP_039140545.1"/>
    </source>
</evidence>
<evidence type="ECO:0000256" key="4">
    <source>
        <dbReference type="PROSITE-ProRule" id="PRU00325"/>
    </source>
</evidence>
<feature type="transmembrane region" description="Helical" evidence="5">
    <location>
        <begin position="15"/>
        <end position="38"/>
    </location>
</feature>
<evidence type="ECO:0000256" key="5">
    <source>
        <dbReference type="SAM" id="Phobius"/>
    </source>
</evidence>
<name>A0AB40CL48_DIOCR</name>
<dbReference type="PANTHER" id="PTHR31973">
    <property type="entry name" value="POLYPROTEIN, PUTATIVE-RELATED"/>
    <property type="match status" value="1"/>
</dbReference>
<keyword evidence="5" id="KW-0812">Transmembrane</keyword>
<keyword evidence="5" id="KW-0472">Membrane</keyword>
<dbReference type="InterPro" id="IPR018289">
    <property type="entry name" value="MULE_transposase_dom"/>
</dbReference>
<protein>
    <submittedName>
        <fullName evidence="8">Uncharacterized protein LOC120277771</fullName>
    </submittedName>
</protein>
<keyword evidence="7" id="KW-1185">Reference proteome</keyword>
<sequence length="550" mass="63185">MEVIKPSNVWIKVGVLLLLVLILFLCGFVSVVHVLVIMETFCAMARFKGEGRLLQFTVLTTWEVVVAEICERWSLQASRVIMMFVAPNSYGTVCPIESDADFQCMCHIHHTYKKSVVDIIVEEVSGASEATINISLPTLYDNHSKASKKWIGDCIMQRLKERPLYRAIDIQKDIIREHGMRLPYKHVWMGREVARSAIHGNEVSSYHLLLWYADKVAETNPGALWQLRRTGSDSNTFSSLSACLCKDRNEGIFHVVFAIVDNKTDDNWTWFLAILGEAIYGEDDYREIITFISDWSKGLINSVTRVFPSSPHGYCLRHLVAKFMKANAKLGKTLCKQCWDIIVRIAYAYTVKEFDDAITELAMKSPEAHNWLLYKSNVDHWANYLFKGMRWCEMYSNIAESFNGWVKEARHLPVTSLVDSIRFKLMNMMAGCAQASKWDTHLCLGIHKKVELIIKDSRFLWVGRSMTNTYEILDNDINAVSLRNQKCSCKKWEVHGLSCKHACAAIMQTDMNMHSYVADYFTVEWYRRAYAEPIHPIPDTDKPSDGHREL</sequence>
<dbReference type="RefSeq" id="XP_039140545.1">
    <property type="nucleotide sequence ID" value="XM_039284611.1"/>
</dbReference>
<accession>A0AB40CL48</accession>
<dbReference type="Pfam" id="PF04434">
    <property type="entry name" value="SWIM"/>
    <property type="match status" value="1"/>
</dbReference>
<gene>
    <name evidence="8" type="primary">LOC120277771</name>
</gene>